<keyword evidence="2" id="KW-1185">Reference proteome</keyword>
<evidence type="ECO:0000313" key="1">
    <source>
        <dbReference type="EMBL" id="AZI43430.1"/>
    </source>
</evidence>
<proteinExistence type="predicted"/>
<sequence length="416" mass="45628">MDDALKNLIYCLMAQPEPVSGDDSDLTLVEIEAVEPDSIALRQPLKTGAEHRAVLGQLLQLGMQGAVATQHAWKGGELYRMVVSPEMQKALNEGAVELVKSGKGLSGNIVNKQTREMAGRARFKPADAAKLANVATIAWQAAAMITAQHYLDEIDGKLEKITGQLSNIADFLEDKERAQLLSALQALKRGRQLLSAGHLQEHDLRVIEEDARQAFQIGEAQIEHRLLTIERMLQQAPAWDQAAQAKTLEQFGQQTQVLALALNTLAQAFAVGTAAGWSEGLANGYRSSAERTMERIQNSLSQIQALPLSPPAKLEVDRQRPVPWLLRGPQQVISGVGYQVETRFKQQRDRRQSLNEQALKQHVHPSLEQINELGEVLSHASRVALPDTATPLVLLARLDEQGQVVEVFSDVLAAAD</sequence>
<dbReference type="Proteomes" id="UP000276417">
    <property type="component" value="Chromosome 1"/>
</dbReference>
<organism evidence="1 2">
    <name type="scientific">Deinococcus psychrotolerans</name>
    <dbReference type="NCBI Taxonomy" id="2489213"/>
    <lineage>
        <taxon>Bacteria</taxon>
        <taxon>Thermotogati</taxon>
        <taxon>Deinococcota</taxon>
        <taxon>Deinococci</taxon>
        <taxon>Deinococcales</taxon>
        <taxon>Deinococcaceae</taxon>
        <taxon>Deinococcus</taxon>
    </lineage>
</organism>
<protein>
    <submittedName>
        <fullName evidence="1">Uncharacterized protein</fullName>
    </submittedName>
</protein>
<dbReference type="AlphaFoldDB" id="A0A3G8YEW8"/>
<evidence type="ECO:0000313" key="2">
    <source>
        <dbReference type="Proteomes" id="UP000276417"/>
    </source>
</evidence>
<dbReference type="KEGG" id="dph:EHF33_12300"/>
<gene>
    <name evidence="1" type="ORF">EHF33_12300</name>
</gene>
<name>A0A3G8YEW8_9DEIO</name>
<dbReference type="RefSeq" id="WP_124871979.1">
    <property type="nucleotide sequence ID" value="NZ_CP034183.1"/>
</dbReference>
<reference evidence="1 2" key="1">
    <citation type="submission" date="2018-11" db="EMBL/GenBank/DDBJ databases">
        <title>Deinococcus shelandsis sp. nov., isolated from South Shetland Islands soil of Antarctica.</title>
        <authorList>
            <person name="Tian J."/>
        </authorList>
    </citation>
    <scope>NUCLEOTIDE SEQUENCE [LARGE SCALE GENOMIC DNA]</scope>
    <source>
        <strain evidence="1 2">S14-83T</strain>
    </source>
</reference>
<dbReference type="EMBL" id="CP034183">
    <property type="protein sequence ID" value="AZI43430.1"/>
    <property type="molecule type" value="Genomic_DNA"/>
</dbReference>
<accession>A0A3G8YEW8</accession>